<reference evidence="1 2" key="1">
    <citation type="submission" date="2019-06" db="EMBL/GenBank/DDBJ databases">
        <title>YIM 131921 draft genome.</title>
        <authorList>
            <person name="Jiang L."/>
        </authorList>
    </citation>
    <scope>NUCLEOTIDE SEQUENCE [LARGE SCALE GENOMIC DNA]</scope>
    <source>
        <strain evidence="1 2">YIM 131921</strain>
    </source>
</reference>
<proteinExistence type="predicted"/>
<gene>
    <name evidence="1" type="ORF">FHG66_02225</name>
</gene>
<accession>A0A5C4N147</accession>
<dbReference type="RefSeq" id="WP_139075064.1">
    <property type="nucleotide sequence ID" value="NZ_VDFU01000002.1"/>
</dbReference>
<dbReference type="EMBL" id="VDFU01000002">
    <property type="protein sequence ID" value="TNC52380.1"/>
    <property type="molecule type" value="Genomic_DNA"/>
</dbReference>
<protein>
    <submittedName>
        <fullName evidence="1">Uncharacterized protein</fullName>
    </submittedName>
</protein>
<name>A0A5C4N147_9RHOB</name>
<dbReference type="Proteomes" id="UP000305887">
    <property type="component" value="Unassembled WGS sequence"/>
</dbReference>
<evidence type="ECO:0000313" key="1">
    <source>
        <dbReference type="EMBL" id="TNC52380.1"/>
    </source>
</evidence>
<organism evidence="1 2">
    <name type="scientific">Rubellimicrobium rubrum</name>
    <dbReference type="NCBI Taxonomy" id="2585369"/>
    <lineage>
        <taxon>Bacteria</taxon>
        <taxon>Pseudomonadati</taxon>
        <taxon>Pseudomonadota</taxon>
        <taxon>Alphaproteobacteria</taxon>
        <taxon>Rhodobacterales</taxon>
        <taxon>Roseobacteraceae</taxon>
        <taxon>Rubellimicrobium</taxon>
    </lineage>
</organism>
<dbReference type="AlphaFoldDB" id="A0A5C4N147"/>
<evidence type="ECO:0000313" key="2">
    <source>
        <dbReference type="Proteomes" id="UP000305887"/>
    </source>
</evidence>
<sequence length="78" mass="8359">MTRVNELDDLYRQAVRHAMIADRTGFPGLAEALKAVAYEIERERKDLSVLGLLGLGIDLASAPPPSAGRLRVVSGVNG</sequence>
<comment type="caution">
    <text evidence="1">The sequence shown here is derived from an EMBL/GenBank/DDBJ whole genome shotgun (WGS) entry which is preliminary data.</text>
</comment>
<keyword evidence="2" id="KW-1185">Reference proteome</keyword>